<evidence type="ECO:0000313" key="2">
    <source>
        <dbReference type="Proteomes" id="UP000623010"/>
    </source>
</evidence>
<protein>
    <recommendedName>
        <fullName evidence="3">RNA polymerase sigma factor 70 region 4 type 2 domain-containing protein</fullName>
    </recommendedName>
</protein>
<evidence type="ECO:0000313" key="1">
    <source>
        <dbReference type="EMBL" id="GHA18725.1"/>
    </source>
</evidence>
<dbReference type="Proteomes" id="UP000623010">
    <property type="component" value="Unassembled WGS sequence"/>
</dbReference>
<dbReference type="InterPro" id="IPR036388">
    <property type="entry name" value="WH-like_DNA-bd_sf"/>
</dbReference>
<dbReference type="Gene3D" id="1.10.10.10">
    <property type="entry name" value="Winged helix-like DNA-binding domain superfamily/Winged helix DNA-binding domain"/>
    <property type="match status" value="1"/>
</dbReference>
<name>A0A918RZV2_9ACTN</name>
<gene>
    <name evidence="1" type="ORF">GCM10010389_65760</name>
</gene>
<dbReference type="AlphaFoldDB" id="A0A918RZV2"/>
<proteinExistence type="predicted"/>
<reference evidence="1" key="2">
    <citation type="submission" date="2020-09" db="EMBL/GenBank/DDBJ databases">
        <authorList>
            <person name="Sun Q."/>
            <person name="Ohkuma M."/>
        </authorList>
    </citation>
    <scope>NUCLEOTIDE SEQUENCE</scope>
    <source>
        <strain evidence="1">JCM 5016</strain>
    </source>
</reference>
<sequence>MMRAGHGSGLATGPESSVPDRFRLEYFAFRQLHHDAYLDYAQVRTGSRVRAVRCVETVFDRLRDIWQAALRGSPAAQAWGMLHEQANCHSDCGAGHVWPIHCLLEGRQADVVLLHRRLRLSVEEAADLMGVPDYTVRGLLRSADRALHALPPCVAPVFTDALYGRGAHGASAAQ</sequence>
<organism evidence="1 2">
    <name type="scientific">Streptomyces echinoruber</name>
    <dbReference type="NCBI Taxonomy" id="68898"/>
    <lineage>
        <taxon>Bacteria</taxon>
        <taxon>Bacillati</taxon>
        <taxon>Actinomycetota</taxon>
        <taxon>Actinomycetes</taxon>
        <taxon>Kitasatosporales</taxon>
        <taxon>Streptomycetaceae</taxon>
        <taxon>Streptomyces</taxon>
    </lineage>
</organism>
<dbReference type="EMBL" id="BMWH01000057">
    <property type="protein sequence ID" value="GHA18725.1"/>
    <property type="molecule type" value="Genomic_DNA"/>
</dbReference>
<reference evidence="1" key="1">
    <citation type="journal article" date="2014" name="Int. J. Syst. Evol. Microbiol.">
        <title>Complete genome sequence of Corynebacterium casei LMG S-19264T (=DSM 44701T), isolated from a smear-ripened cheese.</title>
        <authorList>
            <consortium name="US DOE Joint Genome Institute (JGI-PGF)"/>
            <person name="Walter F."/>
            <person name="Albersmeier A."/>
            <person name="Kalinowski J."/>
            <person name="Ruckert C."/>
        </authorList>
    </citation>
    <scope>NUCLEOTIDE SEQUENCE</scope>
    <source>
        <strain evidence="1">JCM 5016</strain>
    </source>
</reference>
<dbReference type="InterPro" id="IPR013324">
    <property type="entry name" value="RNA_pol_sigma_r3/r4-like"/>
</dbReference>
<comment type="caution">
    <text evidence="1">The sequence shown here is derived from an EMBL/GenBank/DDBJ whole genome shotgun (WGS) entry which is preliminary data.</text>
</comment>
<keyword evidence="2" id="KW-1185">Reference proteome</keyword>
<accession>A0A918RZV2</accession>
<evidence type="ECO:0008006" key="3">
    <source>
        <dbReference type="Google" id="ProtNLM"/>
    </source>
</evidence>
<dbReference type="SUPFAM" id="SSF88659">
    <property type="entry name" value="Sigma3 and sigma4 domains of RNA polymerase sigma factors"/>
    <property type="match status" value="1"/>
</dbReference>